<organism evidence="1 2">
    <name type="scientific">Conyzicola nivalis</name>
    <dbReference type="NCBI Taxonomy" id="1477021"/>
    <lineage>
        <taxon>Bacteria</taxon>
        <taxon>Bacillati</taxon>
        <taxon>Actinomycetota</taxon>
        <taxon>Actinomycetes</taxon>
        <taxon>Micrococcales</taxon>
        <taxon>Microbacteriaceae</taxon>
        <taxon>Conyzicola</taxon>
    </lineage>
</organism>
<dbReference type="EMBL" id="BMGB01000001">
    <property type="protein sequence ID" value="GGA94880.1"/>
    <property type="molecule type" value="Genomic_DNA"/>
</dbReference>
<protein>
    <submittedName>
        <fullName evidence="1">Uncharacterized protein</fullName>
    </submittedName>
</protein>
<reference evidence="1" key="2">
    <citation type="submission" date="2020-09" db="EMBL/GenBank/DDBJ databases">
        <authorList>
            <person name="Sun Q."/>
            <person name="Zhou Y."/>
        </authorList>
    </citation>
    <scope>NUCLEOTIDE SEQUENCE</scope>
    <source>
        <strain evidence="1">CGMCC 1.12813</strain>
    </source>
</reference>
<sequence>MIVLGVGIRGMDTRMPVNLQAPPPRMVHDDYRNPIGPCDVADTDVLEIAPEVRPADRVAVYDFQKT</sequence>
<proteinExistence type="predicted"/>
<reference evidence="1" key="1">
    <citation type="journal article" date="2014" name="Int. J. Syst. Evol. Microbiol.">
        <title>Complete genome sequence of Corynebacterium casei LMG S-19264T (=DSM 44701T), isolated from a smear-ripened cheese.</title>
        <authorList>
            <consortium name="US DOE Joint Genome Institute (JGI-PGF)"/>
            <person name="Walter F."/>
            <person name="Albersmeier A."/>
            <person name="Kalinowski J."/>
            <person name="Ruckert C."/>
        </authorList>
    </citation>
    <scope>NUCLEOTIDE SEQUENCE</scope>
    <source>
        <strain evidence="1">CGMCC 1.12813</strain>
    </source>
</reference>
<accession>A0A916SDK8</accession>
<dbReference type="AlphaFoldDB" id="A0A916SDK8"/>
<gene>
    <name evidence="1" type="ORF">GCM10010979_06710</name>
</gene>
<evidence type="ECO:0000313" key="2">
    <source>
        <dbReference type="Proteomes" id="UP000606922"/>
    </source>
</evidence>
<evidence type="ECO:0000313" key="1">
    <source>
        <dbReference type="EMBL" id="GGA94880.1"/>
    </source>
</evidence>
<dbReference type="Proteomes" id="UP000606922">
    <property type="component" value="Unassembled WGS sequence"/>
</dbReference>
<comment type="caution">
    <text evidence="1">The sequence shown here is derived from an EMBL/GenBank/DDBJ whole genome shotgun (WGS) entry which is preliminary data.</text>
</comment>
<keyword evidence="2" id="KW-1185">Reference proteome</keyword>
<name>A0A916SDK8_9MICO</name>